<organism evidence="4 5">
    <name type="scientific">Adineta steineri</name>
    <dbReference type="NCBI Taxonomy" id="433720"/>
    <lineage>
        <taxon>Eukaryota</taxon>
        <taxon>Metazoa</taxon>
        <taxon>Spiralia</taxon>
        <taxon>Gnathifera</taxon>
        <taxon>Rotifera</taxon>
        <taxon>Eurotatoria</taxon>
        <taxon>Bdelloidea</taxon>
        <taxon>Adinetida</taxon>
        <taxon>Adinetidae</taxon>
        <taxon>Adineta</taxon>
    </lineage>
</organism>
<accession>A0A819VU14</accession>
<protein>
    <recommendedName>
        <fullName evidence="6">Tetratricopeptide repeat protein</fullName>
    </recommendedName>
</protein>
<feature type="repeat" description="TPR" evidence="3">
    <location>
        <begin position="261"/>
        <end position="294"/>
    </location>
</feature>
<sequence>MYFYLLLDSQSQADNVDEKEIKETYTFIKTIYLKNQHFSKSLHSSQKQNSKDISLKLTEGKYFEKRHYDESFDYFHQLLEKQLKKLPFGDPVLIDTYKVLANINLTKDDYDQALIYYYKSLANLFEKKSLQSSSIANIYKTMGYIYFHQKNMEDALLFFNRFIDCQMQKHSIQHPSIVDVYTMIEKIYSIKHLYNQSGGTVNHLTKLLSTQINEDLSTKKLLEDTYKMINGKTFKARYTDQSLNYFKKLHRQQIKTKTSNDNYYLIIANIYLEKHDYNQAILYFEKSVGKNSSKNISLADIYAIMANIYCKLGQFNQGIVHYETALSIYKKYSPSTDLKIEKVKQDISNVITQLQI</sequence>
<name>A0A819VU14_9BILA</name>
<evidence type="ECO:0000313" key="5">
    <source>
        <dbReference type="Proteomes" id="UP000663881"/>
    </source>
</evidence>
<dbReference type="SUPFAM" id="SSF48452">
    <property type="entry name" value="TPR-like"/>
    <property type="match status" value="1"/>
</dbReference>
<dbReference type="PROSITE" id="PS50005">
    <property type="entry name" value="TPR"/>
    <property type="match status" value="2"/>
</dbReference>
<feature type="repeat" description="TPR" evidence="3">
    <location>
        <begin position="136"/>
        <end position="169"/>
    </location>
</feature>
<comment type="caution">
    <text evidence="4">The sequence shown here is derived from an EMBL/GenBank/DDBJ whole genome shotgun (WGS) entry which is preliminary data.</text>
</comment>
<dbReference type="InterPro" id="IPR019734">
    <property type="entry name" value="TPR_rpt"/>
</dbReference>
<dbReference type="InterPro" id="IPR011990">
    <property type="entry name" value="TPR-like_helical_dom_sf"/>
</dbReference>
<evidence type="ECO:0000256" key="2">
    <source>
        <dbReference type="ARBA" id="ARBA00022803"/>
    </source>
</evidence>
<dbReference type="PANTHER" id="PTHR45641:SF1">
    <property type="entry name" value="AAA+ ATPASE DOMAIN-CONTAINING PROTEIN"/>
    <property type="match status" value="1"/>
</dbReference>
<evidence type="ECO:0008006" key="6">
    <source>
        <dbReference type="Google" id="ProtNLM"/>
    </source>
</evidence>
<dbReference type="SMART" id="SM00028">
    <property type="entry name" value="TPR"/>
    <property type="match status" value="4"/>
</dbReference>
<proteinExistence type="predicted"/>
<dbReference type="Pfam" id="PF13181">
    <property type="entry name" value="TPR_8"/>
    <property type="match status" value="2"/>
</dbReference>
<reference evidence="4" key="1">
    <citation type="submission" date="2021-02" db="EMBL/GenBank/DDBJ databases">
        <authorList>
            <person name="Nowell W R."/>
        </authorList>
    </citation>
    <scope>NUCLEOTIDE SEQUENCE</scope>
</reference>
<feature type="non-terminal residue" evidence="4">
    <location>
        <position position="1"/>
    </location>
</feature>
<keyword evidence="2 3" id="KW-0802">TPR repeat</keyword>
<dbReference type="Gene3D" id="1.25.40.10">
    <property type="entry name" value="Tetratricopeptide repeat domain"/>
    <property type="match status" value="2"/>
</dbReference>
<gene>
    <name evidence="4" type="ORF">OKA104_LOCUS36390</name>
</gene>
<keyword evidence="1" id="KW-0677">Repeat</keyword>
<evidence type="ECO:0000256" key="1">
    <source>
        <dbReference type="ARBA" id="ARBA00022737"/>
    </source>
</evidence>
<dbReference type="EMBL" id="CAJOAY010005637">
    <property type="protein sequence ID" value="CAF4114453.1"/>
    <property type="molecule type" value="Genomic_DNA"/>
</dbReference>
<evidence type="ECO:0000313" key="4">
    <source>
        <dbReference type="EMBL" id="CAF4114453.1"/>
    </source>
</evidence>
<dbReference type="AlphaFoldDB" id="A0A819VU14"/>
<evidence type="ECO:0000256" key="3">
    <source>
        <dbReference type="PROSITE-ProRule" id="PRU00339"/>
    </source>
</evidence>
<dbReference type="Proteomes" id="UP000663881">
    <property type="component" value="Unassembled WGS sequence"/>
</dbReference>
<dbReference type="PANTHER" id="PTHR45641">
    <property type="entry name" value="TETRATRICOPEPTIDE REPEAT PROTEIN (AFU_ORTHOLOGUE AFUA_6G03870)"/>
    <property type="match status" value="1"/>
</dbReference>